<protein>
    <recommendedName>
        <fullName evidence="4">DUF2238 domain-containing protein</fullName>
    </recommendedName>
</protein>
<keyword evidence="1" id="KW-0472">Membrane</keyword>
<dbReference type="RefSeq" id="WP_221435302.1">
    <property type="nucleotide sequence ID" value="NZ_WSEM01000039.1"/>
</dbReference>
<organism evidence="2 3">
    <name type="scientific">Paenibacillus anseongense</name>
    <dbReference type="NCBI Taxonomy" id="2682845"/>
    <lineage>
        <taxon>Bacteria</taxon>
        <taxon>Bacillati</taxon>
        <taxon>Bacillota</taxon>
        <taxon>Bacilli</taxon>
        <taxon>Bacillales</taxon>
        <taxon>Paenibacillaceae</taxon>
        <taxon>Paenibacillus</taxon>
    </lineage>
</organism>
<evidence type="ECO:0000313" key="2">
    <source>
        <dbReference type="EMBL" id="MVQ40200.1"/>
    </source>
</evidence>
<proteinExistence type="predicted"/>
<accession>A0ABW9UQM7</accession>
<feature type="transmembrane region" description="Helical" evidence="1">
    <location>
        <begin position="15"/>
        <end position="33"/>
    </location>
</feature>
<evidence type="ECO:0000256" key="1">
    <source>
        <dbReference type="SAM" id="Phobius"/>
    </source>
</evidence>
<sequence length="208" mass="23513">MAMHKLMRKDRGNDLFELALYVLAAVCFVYFLIKGISPKMWQAVLIAVVLLLIRGIVKLTKSTMFPALRFCVLLFIFITMFLANEFGFYSVIPYLDKVEHLFSGVILCFVGLLIYGKASDLENKSVTPNAKVAIWLSLFFSVAMAGVWEIYEFTTDHWFGLNSQNGSLVDTMTDIICGTIGAVLTSLYLVIQAKRRKMPLIDEVTTQR</sequence>
<feature type="transmembrane region" description="Helical" evidence="1">
    <location>
        <begin position="171"/>
        <end position="191"/>
    </location>
</feature>
<feature type="transmembrane region" description="Helical" evidence="1">
    <location>
        <begin position="39"/>
        <end position="57"/>
    </location>
</feature>
<dbReference type="InterPro" id="IPR014509">
    <property type="entry name" value="YjdF-like"/>
</dbReference>
<reference evidence="2 3" key="1">
    <citation type="submission" date="2019-12" db="EMBL/GenBank/DDBJ databases">
        <authorList>
            <person name="Huq M.A."/>
        </authorList>
    </citation>
    <scope>NUCLEOTIDE SEQUENCE [LARGE SCALE GENOMIC DNA]</scope>
    <source>
        <strain evidence="2 3">MAH-34</strain>
    </source>
</reference>
<name>A0ABW9UQM7_9BACL</name>
<keyword evidence="1" id="KW-0812">Transmembrane</keyword>
<evidence type="ECO:0000313" key="3">
    <source>
        <dbReference type="Proteomes" id="UP000467637"/>
    </source>
</evidence>
<evidence type="ECO:0008006" key="4">
    <source>
        <dbReference type="Google" id="ProtNLM"/>
    </source>
</evidence>
<feature type="transmembrane region" description="Helical" evidence="1">
    <location>
        <begin position="69"/>
        <end position="89"/>
    </location>
</feature>
<dbReference type="EMBL" id="WSEM01000039">
    <property type="protein sequence ID" value="MVQ40200.1"/>
    <property type="molecule type" value="Genomic_DNA"/>
</dbReference>
<gene>
    <name evidence="2" type="ORF">GON05_37040</name>
</gene>
<dbReference type="Pfam" id="PF09997">
    <property type="entry name" value="DUF2238"/>
    <property type="match status" value="1"/>
</dbReference>
<comment type="caution">
    <text evidence="2">The sequence shown here is derived from an EMBL/GenBank/DDBJ whole genome shotgun (WGS) entry which is preliminary data.</text>
</comment>
<keyword evidence="1" id="KW-1133">Transmembrane helix</keyword>
<keyword evidence="3" id="KW-1185">Reference proteome</keyword>
<feature type="transmembrane region" description="Helical" evidence="1">
    <location>
        <begin position="130"/>
        <end position="151"/>
    </location>
</feature>
<dbReference type="Proteomes" id="UP000467637">
    <property type="component" value="Unassembled WGS sequence"/>
</dbReference>
<feature type="transmembrane region" description="Helical" evidence="1">
    <location>
        <begin position="101"/>
        <end position="118"/>
    </location>
</feature>